<evidence type="ECO:0000313" key="3">
    <source>
        <dbReference type="Proteomes" id="UP000297706"/>
    </source>
</evidence>
<keyword evidence="1" id="KW-0812">Transmembrane</keyword>
<keyword evidence="3" id="KW-1185">Reference proteome</keyword>
<dbReference type="RefSeq" id="WP_135277042.1">
    <property type="nucleotide sequence ID" value="NZ_PQVH01000008.1"/>
</dbReference>
<proteinExistence type="predicted"/>
<evidence type="ECO:0000313" key="2">
    <source>
        <dbReference type="EMBL" id="TFW71496.1"/>
    </source>
</evidence>
<keyword evidence="1" id="KW-0472">Membrane</keyword>
<accession>A0A4Y9VQW2</accession>
<reference evidence="2 3" key="1">
    <citation type="submission" date="2018-02" db="EMBL/GenBank/DDBJ databases">
        <title>A novel lanthanide dependent methylotroph, Methylotenera sp. La3113.</title>
        <authorList>
            <person name="Lv H."/>
            <person name="Tani A."/>
        </authorList>
    </citation>
    <scope>NUCLEOTIDE SEQUENCE [LARGE SCALE GENOMIC DNA]</scope>
    <source>
        <strain evidence="2 3">La3113</strain>
    </source>
</reference>
<comment type="caution">
    <text evidence="2">The sequence shown here is derived from an EMBL/GenBank/DDBJ whole genome shotgun (WGS) entry which is preliminary data.</text>
</comment>
<dbReference type="AlphaFoldDB" id="A0A4Y9VQW2"/>
<protein>
    <submittedName>
        <fullName evidence="2">Uncharacterized protein</fullName>
    </submittedName>
</protein>
<dbReference type="Proteomes" id="UP000297706">
    <property type="component" value="Unassembled WGS sequence"/>
</dbReference>
<name>A0A4Y9VQW2_9PROT</name>
<gene>
    <name evidence="2" type="ORF">C3Y98_05205</name>
</gene>
<feature type="transmembrane region" description="Helical" evidence="1">
    <location>
        <begin position="39"/>
        <end position="59"/>
    </location>
</feature>
<dbReference type="EMBL" id="PQVH01000008">
    <property type="protein sequence ID" value="TFW71496.1"/>
    <property type="molecule type" value="Genomic_DNA"/>
</dbReference>
<evidence type="ECO:0000256" key="1">
    <source>
        <dbReference type="SAM" id="Phobius"/>
    </source>
</evidence>
<sequence length="228" mass="24659">MQTVFGILSIISVVVFFIGMVKPAILINKKTGEVPERKNLAAGAIGLFLFSLVMVGLLGDEKPTNNPDSEKLAAAEVKQPSLNITPENFRVKFNEVSELIDTSFHINRIDVKEGPVSDTANVTLSDQNSLVIAVTKDGMVNSVTSISIGDGTFKSGANMLFLATTIVRSISPHLESEKAAQIAIELMKLSTNDKAGEAHTKLIDGVEYYAIFNKQLGFWFGAELPDTK</sequence>
<feature type="transmembrane region" description="Helical" evidence="1">
    <location>
        <begin position="6"/>
        <end position="27"/>
    </location>
</feature>
<keyword evidence="1" id="KW-1133">Transmembrane helix</keyword>
<dbReference type="OrthoDB" id="9031823at2"/>
<organism evidence="2 3">
    <name type="scientific">Methylotenera oryzisoli</name>
    <dbReference type="NCBI Taxonomy" id="2080758"/>
    <lineage>
        <taxon>Bacteria</taxon>
        <taxon>Pseudomonadati</taxon>
        <taxon>Pseudomonadota</taxon>
        <taxon>Betaproteobacteria</taxon>
        <taxon>Nitrosomonadales</taxon>
        <taxon>Methylophilaceae</taxon>
        <taxon>Methylotenera</taxon>
    </lineage>
</organism>